<dbReference type="PANTHER" id="PTHR43877:SF1">
    <property type="entry name" value="ACETYLTRANSFERASE"/>
    <property type="match status" value="1"/>
</dbReference>
<keyword evidence="6" id="KW-1185">Reference proteome</keyword>
<dbReference type="InterPro" id="IPR000182">
    <property type="entry name" value="GNAT_dom"/>
</dbReference>
<sequence length="206" mass="21369">MVTRTARPADLPAVLSLVRQYRADAHAEEVLTGHTRLNAAASGFRRLLEDGGHRVVLAVVPGPDAAAGGDGGEVAVGLAVLGLDPLSLVLGNPQVTVDSFVVHREHRRLGAGAVLLAAAAAYAQENGAAHVVAAVGGHEAERQRFFARMGFAPLTTRRIVALDSLSRSLVAWQRGGVPFPAPRRGPIRRRPVGRAAPSTGAVAAEG</sequence>
<dbReference type="EC" id="2.3.1.-" evidence="5"/>
<keyword evidence="2 5" id="KW-0012">Acyltransferase</keyword>
<protein>
    <submittedName>
        <fullName evidence="5">GNAT family N-acetyltransferase</fullName>
        <ecNumber evidence="5">2.3.1.-</ecNumber>
    </submittedName>
</protein>
<evidence type="ECO:0000259" key="4">
    <source>
        <dbReference type="PROSITE" id="PS51186"/>
    </source>
</evidence>
<dbReference type="SUPFAM" id="SSF55729">
    <property type="entry name" value="Acyl-CoA N-acyltransferases (Nat)"/>
    <property type="match status" value="1"/>
</dbReference>
<dbReference type="GO" id="GO:0016746">
    <property type="term" value="F:acyltransferase activity"/>
    <property type="evidence" value="ECO:0007669"/>
    <property type="project" value="UniProtKB-KW"/>
</dbReference>
<dbReference type="InterPro" id="IPR016181">
    <property type="entry name" value="Acyl_CoA_acyltransferase"/>
</dbReference>
<dbReference type="InterPro" id="IPR050832">
    <property type="entry name" value="Bact_Acetyltransf"/>
</dbReference>
<dbReference type="EMBL" id="JBHUHP010000010">
    <property type="protein sequence ID" value="MFD2092316.1"/>
    <property type="molecule type" value="Genomic_DNA"/>
</dbReference>
<dbReference type="Proteomes" id="UP001597402">
    <property type="component" value="Unassembled WGS sequence"/>
</dbReference>
<feature type="domain" description="N-acetyltransferase" evidence="4">
    <location>
        <begin position="1"/>
        <end position="170"/>
    </location>
</feature>
<evidence type="ECO:0000313" key="5">
    <source>
        <dbReference type="EMBL" id="MFD2092316.1"/>
    </source>
</evidence>
<keyword evidence="1 5" id="KW-0808">Transferase</keyword>
<name>A0ABW4XA48_9ACTN</name>
<dbReference type="PANTHER" id="PTHR43877">
    <property type="entry name" value="AMINOALKYLPHOSPHONATE N-ACETYLTRANSFERASE-RELATED-RELATED"/>
    <property type="match status" value="1"/>
</dbReference>
<dbReference type="RefSeq" id="WP_376875960.1">
    <property type="nucleotide sequence ID" value="NZ_JBHUHP010000010.1"/>
</dbReference>
<evidence type="ECO:0000256" key="2">
    <source>
        <dbReference type="ARBA" id="ARBA00023315"/>
    </source>
</evidence>
<evidence type="ECO:0000256" key="3">
    <source>
        <dbReference type="SAM" id="MobiDB-lite"/>
    </source>
</evidence>
<comment type="caution">
    <text evidence="5">The sequence shown here is derived from an EMBL/GenBank/DDBJ whole genome shotgun (WGS) entry which is preliminary data.</text>
</comment>
<accession>A0ABW4XA48</accession>
<evidence type="ECO:0000313" key="6">
    <source>
        <dbReference type="Proteomes" id="UP001597402"/>
    </source>
</evidence>
<proteinExistence type="predicted"/>
<gene>
    <name evidence="5" type="ORF">ACFSHS_12115</name>
</gene>
<dbReference type="Gene3D" id="3.40.630.30">
    <property type="match status" value="1"/>
</dbReference>
<dbReference type="Pfam" id="PF00583">
    <property type="entry name" value="Acetyltransf_1"/>
    <property type="match status" value="1"/>
</dbReference>
<reference evidence="6" key="1">
    <citation type="journal article" date="2019" name="Int. J. Syst. Evol. Microbiol.">
        <title>The Global Catalogue of Microorganisms (GCM) 10K type strain sequencing project: providing services to taxonomists for standard genome sequencing and annotation.</title>
        <authorList>
            <consortium name="The Broad Institute Genomics Platform"/>
            <consortium name="The Broad Institute Genome Sequencing Center for Infectious Disease"/>
            <person name="Wu L."/>
            <person name="Ma J."/>
        </authorList>
    </citation>
    <scope>NUCLEOTIDE SEQUENCE [LARGE SCALE GENOMIC DNA]</scope>
    <source>
        <strain evidence="6">JCM 3338</strain>
    </source>
</reference>
<feature type="region of interest" description="Disordered" evidence="3">
    <location>
        <begin position="181"/>
        <end position="206"/>
    </location>
</feature>
<evidence type="ECO:0000256" key="1">
    <source>
        <dbReference type="ARBA" id="ARBA00022679"/>
    </source>
</evidence>
<organism evidence="5 6">
    <name type="scientific">Blastococcus deserti</name>
    <dbReference type="NCBI Taxonomy" id="2259033"/>
    <lineage>
        <taxon>Bacteria</taxon>
        <taxon>Bacillati</taxon>
        <taxon>Actinomycetota</taxon>
        <taxon>Actinomycetes</taxon>
        <taxon>Geodermatophilales</taxon>
        <taxon>Geodermatophilaceae</taxon>
        <taxon>Blastococcus</taxon>
    </lineage>
</organism>
<dbReference type="PROSITE" id="PS51186">
    <property type="entry name" value="GNAT"/>
    <property type="match status" value="1"/>
</dbReference>